<organism evidence="3 4">
    <name type="scientific">Microdochium bolleyi</name>
    <dbReference type="NCBI Taxonomy" id="196109"/>
    <lineage>
        <taxon>Eukaryota</taxon>
        <taxon>Fungi</taxon>
        <taxon>Dikarya</taxon>
        <taxon>Ascomycota</taxon>
        <taxon>Pezizomycotina</taxon>
        <taxon>Sordariomycetes</taxon>
        <taxon>Xylariomycetidae</taxon>
        <taxon>Xylariales</taxon>
        <taxon>Microdochiaceae</taxon>
        <taxon>Microdochium</taxon>
    </lineage>
</organism>
<sequence length="282" mass="29699">MPYPVLAAPEPTWPWRLADDNSSSGDVCYQRHGSQDSASSSSSSNSTVESLSWPLSSPDIQSHLSFHHNNDSKSSDSTATTLQGGRSNSSLRQQGSTSSLAALLPPPAAAAAAAITRVKDVSSSSSDSRSQTLCLPLRASPLATSLVRYQPRRLRNKTRSRNGSVMLLVVKTSLDGREVSSAAAHTLSKHIEARPHDNHIVVHTKATSIDFDIEAQKQIVLGGREGTKSQEKPGGGGGDGGGGGGLRLKGRRELLLITIPTLVMSAGTVVIAVMNVMNFGKP</sequence>
<feature type="region of interest" description="Disordered" evidence="1">
    <location>
        <begin position="1"/>
        <end position="54"/>
    </location>
</feature>
<feature type="region of interest" description="Disordered" evidence="1">
    <location>
        <begin position="223"/>
        <end position="244"/>
    </location>
</feature>
<dbReference type="AlphaFoldDB" id="A0A136JHB3"/>
<feature type="transmembrane region" description="Helical" evidence="2">
    <location>
        <begin position="254"/>
        <end position="277"/>
    </location>
</feature>
<protein>
    <submittedName>
        <fullName evidence="3">Uncharacterized protein</fullName>
    </submittedName>
</protein>
<proteinExistence type="predicted"/>
<evidence type="ECO:0000256" key="2">
    <source>
        <dbReference type="SAM" id="Phobius"/>
    </source>
</evidence>
<feature type="compositionally biased region" description="Low complexity" evidence="1">
    <location>
        <begin position="31"/>
        <end position="53"/>
    </location>
</feature>
<name>A0A136JHB3_9PEZI</name>
<feature type="compositionally biased region" description="Gly residues" evidence="1">
    <location>
        <begin position="233"/>
        <end position="244"/>
    </location>
</feature>
<keyword evidence="2" id="KW-1133">Transmembrane helix</keyword>
<dbReference type="EMBL" id="KQ964245">
    <property type="protein sequence ID" value="KXJ96537.1"/>
    <property type="molecule type" value="Genomic_DNA"/>
</dbReference>
<accession>A0A136JHB3</accession>
<reference evidence="4" key="1">
    <citation type="submission" date="2016-02" db="EMBL/GenBank/DDBJ databases">
        <title>Draft genome sequence of Microdochium bolleyi, a fungal endophyte of beachgrass.</title>
        <authorList>
            <consortium name="DOE Joint Genome Institute"/>
            <person name="David A.S."/>
            <person name="May G."/>
            <person name="Haridas S."/>
            <person name="Lim J."/>
            <person name="Wang M."/>
            <person name="Labutti K."/>
            <person name="Lipzen A."/>
            <person name="Barry K."/>
            <person name="Grigoriev I.V."/>
        </authorList>
    </citation>
    <scope>NUCLEOTIDE SEQUENCE [LARGE SCALE GENOMIC DNA]</scope>
    <source>
        <strain evidence="4">J235TASD1</strain>
    </source>
</reference>
<evidence type="ECO:0000313" key="4">
    <source>
        <dbReference type="Proteomes" id="UP000070501"/>
    </source>
</evidence>
<evidence type="ECO:0000256" key="1">
    <source>
        <dbReference type="SAM" id="MobiDB-lite"/>
    </source>
</evidence>
<keyword evidence="2" id="KW-0812">Transmembrane</keyword>
<dbReference type="Proteomes" id="UP000070501">
    <property type="component" value="Unassembled WGS sequence"/>
</dbReference>
<gene>
    <name evidence="3" type="ORF">Micbo1qcDRAFT_170348</name>
</gene>
<keyword evidence="4" id="KW-1185">Reference proteome</keyword>
<keyword evidence="2" id="KW-0472">Membrane</keyword>
<feature type="region of interest" description="Disordered" evidence="1">
    <location>
        <begin position="67"/>
        <end position="98"/>
    </location>
</feature>
<evidence type="ECO:0000313" key="3">
    <source>
        <dbReference type="EMBL" id="KXJ96537.1"/>
    </source>
</evidence>
<feature type="compositionally biased region" description="Polar residues" evidence="1">
    <location>
        <begin position="75"/>
        <end position="98"/>
    </location>
</feature>
<dbReference type="InParanoid" id="A0A136JHB3"/>